<feature type="transmembrane region" description="Helical" evidence="6">
    <location>
        <begin position="221"/>
        <end position="245"/>
    </location>
</feature>
<evidence type="ECO:0000256" key="3">
    <source>
        <dbReference type="ARBA" id="ARBA00022692"/>
    </source>
</evidence>
<feature type="transmembrane region" description="Helical" evidence="6">
    <location>
        <begin position="287"/>
        <end position="305"/>
    </location>
</feature>
<accession>A0A640VNP6</accession>
<feature type="transmembrane region" description="Helical" evidence="6">
    <location>
        <begin position="139"/>
        <end position="163"/>
    </location>
</feature>
<evidence type="ECO:0000256" key="5">
    <source>
        <dbReference type="ARBA" id="ARBA00023136"/>
    </source>
</evidence>
<evidence type="ECO:0000313" key="8">
    <source>
        <dbReference type="EMBL" id="GFE49367.1"/>
    </source>
</evidence>
<evidence type="ECO:0000256" key="2">
    <source>
        <dbReference type="ARBA" id="ARBA00022475"/>
    </source>
</evidence>
<reference evidence="8 9" key="1">
    <citation type="submission" date="2019-12" db="EMBL/GenBank/DDBJ databases">
        <title>Roseobacter cerasinus sp. nov., isolated from seawater around aquaculture.</title>
        <authorList>
            <person name="Muramatsu S."/>
            <person name="Takabe Y."/>
            <person name="Mori K."/>
            <person name="Takaichi S."/>
            <person name="Hanada S."/>
        </authorList>
    </citation>
    <scope>NUCLEOTIDE SEQUENCE [LARGE SCALE GENOMIC DNA]</scope>
    <source>
        <strain evidence="8 9">AI77</strain>
    </source>
</reference>
<dbReference type="PANTHER" id="PTHR43124:SF3">
    <property type="entry name" value="CHLORAMPHENICOL EFFLUX PUMP RV0191"/>
    <property type="match status" value="1"/>
</dbReference>
<feature type="transmembrane region" description="Helical" evidence="6">
    <location>
        <begin position="251"/>
        <end position="275"/>
    </location>
</feature>
<dbReference type="InterPro" id="IPR011701">
    <property type="entry name" value="MFS"/>
</dbReference>
<evidence type="ECO:0000313" key="9">
    <source>
        <dbReference type="Proteomes" id="UP000436522"/>
    </source>
</evidence>
<sequence>MGYIRFLIDNRLFLLAGFLLSFTSSYGQTFFIALFAGDIMRDFGLTDGQWGGLYTIGTTLSAVTMIWAGVLTDRFRVRNLSLVVMVLLALACLAMTAAKGWIALIVTIYALRLLGQGIMSELAYIAMSRWFVAARGRAISIASMGFAVGQAVLPIFFVALLAITEWRTLWVVAAGLVVLTIPAIQSLLRRERTPQSLAESSTSLGMAERHWTRLEVLRHPLFYLLLPLMVGPPAWGTALFFQLVHLTEVKGWSLVAFVSLMPLLTVSMIAATFLTGWAVDRFGVTRVLPLQLLPFALAFAALGLADTLVAAGIGLVIFGIGQGMHGTAITAFWPVFYGTRNLGAIKAAAGALAVFGSAIGPGISGALIDYGIAFPQQMIPYAGFYLVGAALATLGILRYRRDLPNGGA</sequence>
<feature type="transmembrane region" description="Helical" evidence="6">
    <location>
        <begin position="51"/>
        <end position="70"/>
    </location>
</feature>
<keyword evidence="5 6" id="KW-0472">Membrane</keyword>
<comment type="subcellular location">
    <subcellularLocation>
        <location evidence="1">Cell membrane</location>
        <topology evidence="1">Multi-pass membrane protein</topology>
    </subcellularLocation>
</comment>
<feature type="transmembrane region" description="Helical" evidence="6">
    <location>
        <begin position="169"/>
        <end position="188"/>
    </location>
</feature>
<dbReference type="PROSITE" id="PS50850">
    <property type="entry name" value="MFS"/>
    <property type="match status" value="1"/>
</dbReference>
<evidence type="ECO:0000256" key="1">
    <source>
        <dbReference type="ARBA" id="ARBA00004651"/>
    </source>
</evidence>
<dbReference type="SUPFAM" id="SSF103473">
    <property type="entry name" value="MFS general substrate transporter"/>
    <property type="match status" value="1"/>
</dbReference>
<feature type="transmembrane region" description="Helical" evidence="6">
    <location>
        <begin position="311"/>
        <end position="336"/>
    </location>
</feature>
<dbReference type="OrthoDB" id="1404228at2"/>
<keyword evidence="4 6" id="KW-1133">Transmembrane helix</keyword>
<feature type="domain" description="Major facilitator superfamily (MFS) profile" evidence="7">
    <location>
        <begin position="13"/>
        <end position="400"/>
    </location>
</feature>
<evidence type="ECO:0000256" key="6">
    <source>
        <dbReference type="SAM" id="Phobius"/>
    </source>
</evidence>
<evidence type="ECO:0000259" key="7">
    <source>
        <dbReference type="PROSITE" id="PS50850"/>
    </source>
</evidence>
<dbReference type="EMBL" id="BLIV01000002">
    <property type="protein sequence ID" value="GFE49367.1"/>
    <property type="molecule type" value="Genomic_DNA"/>
</dbReference>
<comment type="caution">
    <text evidence="8">The sequence shown here is derived from an EMBL/GenBank/DDBJ whole genome shotgun (WGS) entry which is preliminary data.</text>
</comment>
<keyword evidence="3 6" id="KW-0812">Transmembrane</keyword>
<feature type="transmembrane region" description="Helical" evidence="6">
    <location>
        <begin position="108"/>
        <end position="127"/>
    </location>
</feature>
<feature type="transmembrane region" description="Helical" evidence="6">
    <location>
        <begin position="348"/>
        <end position="372"/>
    </location>
</feature>
<feature type="transmembrane region" description="Helical" evidence="6">
    <location>
        <begin position="378"/>
        <end position="397"/>
    </location>
</feature>
<gene>
    <name evidence="8" type="ORF">So717_11200</name>
</gene>
<dbReference type="Pfam" id="PF07690">
    <property type="entry name" value="MFS_1"/>
    <property type="match status" value="1"/>
</dbReference>
<keyword evidence="2" id="KW-1003">Cell membrane</keyword>
<dbReference type="GO" id="GO:0022857">
    <property type="term" value="F:transmembrane transporter activity"/>
    <property type="evidence" value="ECO:0007669"/>
    <property type="project" value="InterPro"/>
</dbReference>
<dbReference type="RefSeq" id="WP_159975240.1">
    <property type="nucleotide sequence ID" value="NZ_BLIV01000002.1"/>
</dbReference>
<dbReference type="AlphaFoldDB" id="A0A640VNP6"/>
<dbReference type="Proteomes" id="UP000436522">
    <property type="component" value="Unassembled WGS sequence"/>
</dbReference>
<feature type="transmembrane region" description="Helical" evidence="6">
    <location>
        <begin position="82"/>
        <end position="102"/>
    </location>
</feature>
<keyword evidence="9" id="KW-1185">Reference proteome</keyword>
<evidence type="ECO:0000256" key="4">
    <source>
        <dbReference type="ARBA" id="ARBA00022989"/>
    </source>
</evidence>
<proteinExistence type="predicted"/>
<dbReference type="InterPro" id="IPR050189">
    <property type="entry name" value="MFS_Efflux_Transporters"/>
</dbReference>
<dbReference type="PANTHER" id="PTHR43124">
    <property type="entry name" value="PURINE EFFLUX PUMP PBUE"/>
    <property type="match status" value="1"/>
</dbReference>
<organism evidence="8 9">
    <name type="scientific">Roseobacter cerasinus</name>
    <dbReference type="NCBI Taxonomy" id="2602289"/>
    <lineage>
        <taxon>Bacteria</taxon>
        <taxon>Pseudomonadati</taxon>
        <taxon>Pseudomonadota</taxon>
        <taxon>Alphaproteobacteria</taxon>
        <taxon>Rhodobacterales</taxon>
        <taxon>Roseobacteraceae</taxon>
        <taxon>Roseobacter</taxon>
    </lineage>
</organism>
<dbReference type="InterPro" id="IPR036259">
    <property type="entry name" value="MFS_trans_sf"/>
</dbReference>
<dbReference type="Gene3D" id="1.20.1250.20">
    <property type="entry name" value="MFS general substrate transporter like domains"/>
    <property type="match status" value="2"/>
</dbReference>
<dbReference type="InterPro" id="IPR020846">
    <property type="entry name" value="MFS_dom"/>
</dbReference>
<name>A0A640VNP6_9RHOB</name>
<dbReference type="GO" id="GO:0005886">
    <property type="term" value="C:plasma membrane"/>
    <property type="evidence" value="ECO:0007669"/>
    <property type="project" value="UniProtKB-SubCell"/>
</dbReference>
<protein>
    <submittedName>
        <fullName evidence="8">MFS transporter</fullName>
    </submittedName>
</protein>